<dbReference type="PANTHER" id="PTHR34041:SF3">
    <property type="entry name" value="PHOTOSYSTEM II D1 PRECURSOR PROCESSING PROTEIN PSB27-H2, CHLOROPLASTIC"/>
    <property type="match status" value="1"/>
</dbReference>
<dbReference type="HAMAP" id="MF_01481">
    <property type="entry name" value="PSII_Psb27"/>
    <property type="match status" value="1"/>
</dbReference>
<dbReference type="KEGG" id="mis:MICPUN_61707"/>
<dbReference type="OrthoDB" id="543314at2759"/>
<dbReference type="FunCoup" id="C1FI04">
    <property type="interactions" value="385"/>
</dbReference>
<dbReference type="OMA" id="SARACDP"/>
<protein>
    <submittedName>
        <fullName evidence="2">Uncharacterized protein</fullName>
    </submittedName>
</protein>
<name>C1FI04_MICCC</name>
<evidence type="ECO:0000256" key="1">
    <source>
        <dbReference type="SAM" id="MobiDB-lite"/>
    </source>
</evidence>
<dbReference type="GO" id="GO:0009543">
    <property type="term" value="C:chloroplast thylakoid lumen"/>
    <property type="evidence" value="ECO:0007669"/>
    <property type="project" value="TreeGrafter"/>
</dbReference>
<dbReference type="Gene3D" id="1.20.58.810">
    <property type="entry name" value="Photosystem II Pbs27"/>
    <property type="match status" value="1"/>
</dbReference>
<dbReference type="EMBL" id="CP001576">
    <property type="protein sequence ID" value="ACO69640.1"/>
    <property type="molecule type" value="Genomic_DNA"/>
</dbReference>
<dbReference type="GO" id="GO:0010207">
    <property type="term" value="P:photosystem II assembly"/>
    <property type="evidence" value="ECO:0007669"/>
    <property type="project" value="InterPro"/>
</dbReference>
<proteinExistence type="inferred from homology"/>
<dbReference type="GO" id="GO:0010206">
    <property type="term" value="P:photosystem II repair"/>
    <property type="evidence" value="ECO:0007669"/>
    <property type="project" value="InterPro"/>
</dbReference>
<dbReference type="InterPro" id="IPR038450">
    <property type="entry name" value="PSII_Psb27_sf"/>
</dbReference>
<dbReference type="Proteomes" id="UP000002009">
    <property type="component" value="Chromosome 10"/>
</dbReference>
<evidence type="ECO:0000313" key="3">
    <source>
        <dbReference type="Proteomes" id="UP000002009"/>
    </source>
</evidence>
<gene>
    <name evidence="2" type="ORF">MICPUN_61707</name>
</gene>
<dbReference type="PANTHER" id="PTHR34041">
    <property type="entry name" value="PHOTOSYSTEM II REPAIR PROTEIN PSB27-H1, CHLOROPLASTIC"/>
    <property type="match status" value="1"/>
</dbReference>
<dbReference type="GeneID" id="8246927"/>
<dbReference type="InterPro" id="IPR025585">
    <property type="entry name" value="PSII_Psb27"/>
</dbReference>
<accession>C1FI04</accession>
<evidence type="ECO:0000313" key="2">
    <source>
        <dbReference type="EMBL" id="ACO69640.1"/>
    </source>
</evidence>
<reference evidence="2 3" key="1">
    <citation type="journal article" date="2009" name="Science">
        <title>Green evolution and dynamic adaptations revealed by genomes of the marine picoeukaryotes Micromonas.</title>
        <authorList>
            <person name="Worden A.Z."/>
            <person name="Lee J.H."/>
            <person name="Mock T."/>
            <person name="Rouze P."/>
            <person name="Simmons M.P."/>
            <person name="Aerts A.L."/>
            <person name="Allen A.E."/>
            <person name="Cuvelier M.L."/>
            <person name="Derelle E."/>
            <person name="Everett M.V."/>
            <person name="Foulon E."/>
            <person name="Grimwood J."/>
            <person name="Gundlach H."/>
            <person name="Henrissat B."/>
            <person name="Napoli C."/>
            <person name="McDonald S.M."/>
            <person name="Parker M.S."/>
            <person name="Rombauts S."/>
            <person name="Salamov A."/>
            <person name="Von Dassow P."/>
            <person name="Badger J.H."/>
            <person name="Coutinho P.M."/>
            <person name="Demir E."/>
            <person name="Dubchak I."/>
            <person name="Gentemann C."/>
            <person name="Eikrem W."/>
            <person name="Gready J.E."/>
            <person name="John U."/>
            <person name="Lanier W."/>
            <person name="Lindquist E.A."/>
            <person name="Lucas S."/>
            <person name="Mayer K.F."/>
            <person name="Moreau H."/>
            <person name="Not F."/>
            <person name="Otillar R."/>
            <person name="Panaud O."/>
            <person name="Pangilinan J."/>
            <person name="Paulsen I."/>
            <person name="Piegu B."/>
            <person name="Poliakov A."/>
            <person name="Robbens S."/>
            <person name="Schmutz J."/>
            <person name="Toulza E."/>
            <person name="Wyss T."/>
            <person name="Zelensky A."/>
            <person name="Zhou K."/>
            <person name="Armbrust E.V."/>
            <person name="Bhattacharya D."/>
            <person name="Goodenough U.W."/>
            <person name="Van de Peer Y."/>
            <person name="Grigoriev I.V."/>
        </authorList>
    </citation>
    <scope>NUCLEOTIDE SEQUENCE [LARGE SCALE GENOMIC DNA]</scope>
    <source>
        <strain evidence="3">RCC299 / NOUM17</strain>
    </source>
</reference>
<sequence>MRGSVSQVAAGTIKDDDKVPDPDSRAASTRRDFLAAQVVAAVTATQALVPHDAWAAVERGLDLPDDYFKKARDAVKTLVASLEFEATNPSDADRFRKAEPAKEAVKAFIKDWASAPAAQGERAHDDIVLAVRELGEFYKENGSRSRLSPEARESILAKLYDAREALPPAPPSLADRLLGL</sequence>
<keyword evidence="3" id="KW-1185">Reference proteome</keyword>
<dbReference type="STRING" id="296587.C1FI04"/>
<dbReference type="eggNOG" id="ENOG502RXV8">
    <property type="taxonomic scope" value="Eukaryota"/>
</dbReference>
<feature type="region of interest" description="Disordered" evidence="1">
    <location>
        <begin position="1"/>
        <end position="27"/>
    </location>
</feature>
<dbReference type="AlphaFoldDB" id="C1FI04"/>
<feature type="compositionally biased region" description="Basic and acidic residues" evidence="1">
    <location>
        <begin position="13"/>
        <end position="27"/>
    </location>
</feature>
<dbReference type="RefSeq" id="XP_002508382.1">
    <property type="nucleotide sequence ID" value="XM_002508336.1"/>
</dbReference>
<dbReference type="GO" id="GO:0009523">
    <property type="term" value="C:photosystem II"/>
    <property type="evidence" value="ECO:0007669"/>
    <property type="project" value="InterPro"/>
</dbReference>
<dbReference type="Pfam" id="PF13326">
    <property type="entry name" value="PSII_Pbs27"/>
    <property type="match status" value="1"/>
</dbReference>
<dbReference type="InParanoid" id="C1FI04"/>
<organism evidence="2 3">
    <name type="scientific">Micromonas commoda (strain RCC299 / NOUM17 / CCMP2709)</name>
    <name type="common">Picoplanktonic green alga</name>
    <dbReference type="NCBI Taxonomy" id="296587"/>
    <lineage>
        <taxon>Eukaryota</taxon>
        <taxon>Viridiplantae</taxon>
        <taxon>Chlorophyta</taxon>
        <taxon>Mamiellophyceae</taxon>
        <taxon>Mamiellales</taxon>
        <taxon>Mamiellaceae</taxon>
        <taxon>Micromonas</taxon>
    </lineage>
</organism>